<evidence type="ECO:0000256" key="3">
    <source>
        <dbReference type="ARBA" id="ARBA00006171"/>
    </source>
</evidence>
<dbReference type="InterPro" id="IPR023198">
    <property type="entry name" value="PGP-like_dom2"/>
</dbReference>
<sequence>MAFKAVIFDLDGTLVNSIEDLADAMNTSLSNYDFPTHGYDAYQGFIGNGIKSLVTKALPETNRDDQQIKRSFAGMMDIYSSNCTNKTKPYDGIIEMLDALKSREIKLCVLSNKEDSFAKEVASALLPNYFESVDGLTIEAHKKPNPIKAIEMSKNLGLKPEDILYVGDTDIDMQTANNANMFAVGVSWGFRSKDVLIANGAKLVIDHPLDLIAIL</sequence>
<comment type="pathway">
    <text evidence="2">Organic acid metabolism; glycolate biosynthesis; glycolate from 2-phosphoglycolate: step 1/1.</text>
</comment>
<dbReference type="SFLD" id="SFLDG01135">
    <property type="entry name" value="C1.5.6:_HAD__Beta-PGM__Phospha"/>
    <property type="match status" value="1"/>
</dbReference>
<dbReference type="EMBL" id="BAABJJ010000039">
    <property type="protein sequence ID" value="GAA4952606.1"/>
    <property type="molecule type" value="Genomic_DNA"/>
</dbReference>
<dbReference type="Gene3D" id="3.40.50.1000">
    <property type="entry name" value="HAD superfamily/HAD-like"/>
    <property type="match status" value="1"/>
</dbReference>
<keyword evidence="6" id="KW-1185">Reference proteome</keyword>
<proteinExistence type="inferred from homology"/>
<organism evidence="5 6">
    <name type="scientific">Algibacter agarivorans</name>
    <dbReference type="NCBI Taxonomy" id="1109741"/>
    <lineage>
        <taxon>Bacteria</taxon>
        <taxon>Pseudomonadati</taxon>
        <taxon>Bacteroidota</taxon>
        <taxon>Flavobacteriia</taxon>
        <taxon>Flavobacteriales</taxon>
        <taxon>Flavobacteriaceae</taxon>
        <taxon>Algibacter</taxon>
    </lineage>
</organism>
<dbReference type="InterPro" id="IPR006439">
    <property type="entry name" value="HAD-SF_hydro_IA"/>
</dbReference>
<dbReference type="PANTHER" id="PTHR43434:SF1">
    <property type="entry name" value="PHOSPHOGLYCOLATE PHOSPHATASE"/>
    <property type="match status" value="1"/>
</dbReference>
<protein>
    <recommendedName>
        <fullName evidence="4">phosphoglycolate phosphatase</fullName>
        <ecNumber evidence="4">3.1.3.18</ecNumber>
    </recommendedName>
</protein>
<dbReference type="RefSeq" id="WP_345192995.1">
    <property type="nucleotide sequence ID" value="NZ_BAABJJ010000039.1"/>
</dbReference>
<dbReference type="PROSITE" id="PS01228">
    <property type="entry name" value="COF_1"/>
    <property type="match status" value="1"/>
</dbReference>
<dbReference type="Proteomes" id="UP001501302">
    <property type="component" value="Unassembled WGS sequence"/>
</dbReference>
<dbReference type="Gene3D" id="1.10.150.240">
    <property type="entry name" value="Putative phosphatase, domain 2"/>
    <property type="match status" value="1"/>
</dbReference>
<dbReference type="InterPro" id="IPR023214">
    <property type="entry name" value="HAD_sf"/>
</dbReference>
<evidence type="ECO:0000313" key="6">
    <source>
        <dbReference type="Proteomes" id="UP001501302"/>
    </source>
</evidence>
<dbReference type="SFLD" id="SFLDS00003">
    <property type="entry name" value="Haloacid_Dehalogenase"/>
    <property type="match status" value="1"/>
</dbReference>
<dbReference type="NCBIfam" id="TIGR01549">
    <property type="entry name" value="HAD-SF-IA-v1"/>
    <property type="match status" value="1"/>
</dbReference>
<dbReference type="SFLD" id="SFLDG01129">
    <property type="entry name" value="C1.5:_HAD__Beta-PGM__Phosphata"/>
    <property type="match status" value="1"/>
</dbReference>
<dbReference type="PANTHER" id="PTHR43434">
    <property type="entry name" value="PHOSPHOGLYCOLATE PHOSPHATASE"/>
    <property type="match status" value="1"/>
</dbReference>
<name>A0ABP9GSY2_9FLAO</name>
<accession>A0ABP9GSY2</accession>
<dbReference type="SUPFAM" id="SSF56784">
    <property type="entry name" value="HAD-like"/>
    <property type="match status" value="1"/>
</dbReference>
<dbReference type="Pfam" id="PF13419">
    <property type="entry name" value="HAD_2"/>
    <property type="match status" value="1"/>
</dbReference>
<reference evidence="6" key="1">
    <citation type="journal article" date="2019" name="Int. J. Syst. Evol. Microbiol.">
        <title>The Global Catalogue of Microorganisms (GCM) 10K type strain sequencing project: providing services to taxonomists for standard genome sequencing and annotation.</title>
        <authorList>
            <consortium name="The Broad Institute Genomics Platform"/>
            <consortium name="The Broad Institute Genome Sequencing Center for Infectious Disease"/>
            <person name="Wu L."/>
            <person name="Ma J."/>
        </authorList>
    </citation>
    <scope>NUCLEOTIDE SEQUENCE [LARGE SCALE GENOMIC DNA]</scope>
    <source>
        <strain evidence="6">JCM 18285</strain>
    </source>
</reference>
<evidence type="ECO:0000256" key="2">
    <source>
        <dbReference type="ARBA" id="ARBA00004818"/>
    </source>
</evidence>
<evidence type="ECO:0000256" key="1">
    <source>
        <dbReference type="ARBA" id="ARBA00000830"/>
    </source>
</evidence>
<dbReference type="InterPro" id="IPR041492">
    <property type="entry name" value="HAD_2"/>
</dbReference>
<dbReference type="InterPro" id="IPR036412">
    <property type="entry name" value="HAD-like_sf"/>
</dbReference>
<comment type="caution">
    <text evidence="5">The sequence shown here is derived from an EMBL/GenBank/DDBJ whole genome shotgun (WGS) entry which is preliminary data.</text>
</comment>
<comment type="catalytic activity">
    <reaction evidence="1">
        <text>2-phosphoglycolate + H2O = glycolate + phosphate</text>
        <dbReference type="Rhea" id="RHEA:14369"/>
        <dbReference type="ChEBI" id="CHEBI:15377"/>
        <dbReference type="ChEBI" id="CHEBI:29805"/>
        <dbReference type="ChEBI" id="CHEBI:43474"/>
        <dbReference type="ChEBI" id="CHEBI:58033"/>
        <dbReference type="EC" id="3.1.3.18"/>
    </reaction>
</comment>
<dbReference type="GO" id="GO:0016787">
    <property type="term" value="F:hydrolase activity"/>
    <property type="evidence" value="ECO:0007669"/>
    <property type="project" value="UniProtKB-KW"/>
</dbReference>
<comment type="similarity">
    <text evidence="3">Belongs to the HAD-like hydrolase superfamily. CbbY/CbbZ/Gph/YieH family.</text>
</comment>
<evidence type="ECO:0000313" key="5">
    <source>
        <dbReference type="EMBL" id="GAA4952606.1"/>
    </source>
</evidence>
<keyword evidence="5" id="KW-0378">Hydrolase</keyword>
<dbReference type="InterPro" id="IPR050155">
    <property type="entry name" value="HAD-like_hydrolase_sf"/>
</dbReference>
<evidence type="ECO:0000256" key="4">
    <source>
        <dbReference type="ARBA" id="ARBA00013078"/>
    </source>
</evidence>
<dbReference type="EC" id="3.1.3.18" evidence="4"/>
<gene>
    <name evidence="5" type="ORF">GCM10023314_27640</name>
</gene>